<dbReference type="InterPro" id="IPR036638">
    <property type="entry name" value="HLH_DNA-bd_sf"/>
</dbReference>
<dbReference type="GO" id="GO:0043937">
    <property type="term" value="P:regulation of sporulation"/>
    <property type="evidence" value="ECO:0007669"/>
    <property type="project" value="InterPro"/>
</dbReference>
<dbReference type="AlphaFoldDB" id="A0A1V4SID2"/>
<organism evidence="1 2">
    <name type="scientific">Ruminiclostridium hungatei</name>
    <name type="common">Clostridium hungatei</name>
    <dbReference type="NCBI Taxonomy" id="48256"/>
    <lineage>
        <taxon>Bacteria</taxon>
        <taxon>Bacillati</taxon>
        <taxon>Bacillota</taxon>
        <taxon>Clostridia</taxon>
        <taxon>Eubacteriales</taxon>
        <taxon>Oscillospiraceae</taxon>
        <taxon>Ruminiclostridium</taxon>
    </lineage>
</organism>
<accession>A0A1V4SID2</accession>
<dbReference type="InterPro" id="IPR037208">
    <property type="entry name" value="Spo0E-like_sf"/>
</dbReference>
<reference evidence="1 2" key="1">
    <citation type="submission" date="2017-03" db="EMBL/GenBank/DDBJ databases">
        <title>Genome sequence of Clostridium hungatei DSM 14427.</title>
        <authorList>
            <person name="Poehlein A."/>
            <person name="Daniel R."/>
        </authorList>
    </citation>
    <scope>NUCLEOTIDE SEQUENCE [LARGE SCALE GENOMIC DNA]</scope>
    <source>
        <strain evidence="1 2">DSM 14427</strain>
    </source>
</reference>
<protein>
    <submittedName>
        <fullName evidence="1">Spo0E like sporulation regulatory protein</fullName>
    </submittedName>
</protein>
<dbReference type="GO" id="GO:0046983">
    <property type="term" value="F:protein dimerization activity"/>
    <property type="evidence" value="ECO:0007669"/>
    <property type="project" value="InterPro"/>
</dbReference>
<comment type="caution">
    <text evidence="1">The sequence shown here is derived from an EMBL/GenBank/DDBJ whole genome shotgun (WGS) entry which is preliminary data.</text>
</comment>
<sequence length="52" mass="6179">MLVEEINKLKEVLNRQVEICTLDNDTTLALSQDLDKLIVEYYRDVLMVHNMR</sequence>
<dbReference type="RefSeq" id="WP_080065227.1">
    <property type="nucleotide sequence ID" value="NZ_MZGX01000019.1"/>
</dbReference>
<proteinExistence type="predicted"/>
<dbReference type="SUPFAM" id="SSF140500">
    <property type="entry name" value="BAS1536-like"/>
    <property type="match status" value="1"/>
</dbReference>
<dbReference type="Proteomes" id="UP000191554">
    <property type="component" value="Unassembled WGS sequence"/>
</dbReference>
<evidence type="ECO:0000313" key="1">
    <source>
        <dbReference type="EMBL" id="OPX43225.1"/>
    </source>
</evidence>
<dbReference type="OrthoDB" id="1740049at2"/>
<name>A0A1V4SID2_RUMHU</name>
<evidence type="ECO:0000313" key="2">
    <source>
        <dbReference type="Proteomes" id="UP000191554"/>
    </source>
</evidence>
<gene>
    <name evidence="1" type="ORF">CLHUN_27730</name>
</gene>
<dbReference type="EMBL" id="MZGX01000019">
    <property type="protein sequence ID" value="OPX43225.1"/>
    <property type="molecule type" value="Genomic_DNA"/>
</dbReference>
<dbReference type="InterPro" id="IPR018540">
    <property type="entry name" value="Spo0E-like"/>
</dbReference>
<keyword evidence="2" id="KW-1185">Reference proteome</keyword>
<dbReference type="Pfam" id="PF09388">
    <property type="entry name" value="SpoOE-like"/>
    <property type="match status" value="1"/>
</dbReference>
<dbReference type="STRING" id="48256.CLHUN_27730"/>
<dbReference type="Gene3D" id="4.10.280.10">
    <property type="entry name" value="Helix-loop-helix DNA-binding domain"/>
    <property type="match status" value="1"/>
</dbReference>